<evidence type="ECO:0000313" key="3">
    <source>
        <dbReference type="Proteomes" id="UP000807306"/>
    </source>
</evidence>
<proteinExistence type="predicted"/>
<evidence type="ECO:0000313" key="1">
    <source>
        <dbReference type="EMBL" id="KAF9521815.1"/>
    </source>
</evidence>
<evidence type="ECO:0000313" key="2">
    <source>
        <dbReference type="EMBL" id="KAF9525554.1"/>
    </source>
</evidence>
<dbReference type="AlphaFoldDB" id="A0A9P6EAM7"/>
<protein>
    <submittedName>
        <fullName evidence="2">Uncharacterized protein</fullName>
    </submittedName>
</protein>
<dbReference type="EMBL" id="MU157987">
    <property type="protein sequence ID" value="KAF9521815.1"/>
    <property type="molecule type" value="Genomic_DNA"/>
</dbReference>
<reference evidence="2" key="1">
    <citation type="submission" date="2020-11" db="EMBL/GenBank/DDBJ databases">
        <authorList>
            <consortium name="DOE Joint Genome Institute"/>
            <person name="Ahrendt S."/>
            <person name="Riley R."/>
            <person name="Andreopoulos W."/>
            <person name="Labutti K."/>
            <person name="Pangilinan J."/>
            <person name="Ruiz-Duenas F.J."/>
            <person name="Barrasa J.M."/>
            <person name="Sanchez-Garcia M."/>
            <person name="Camarero S."/>
            <person name="Miyauchi S."/>
            <person name="Serrano A."/>
            <person name="Linde D."/>
            <person name="Babiker R."/>
            <person name="Drula E."/>
            <person name="Ayuso-Fernandez I."/>
            <person name="Pacheco R."/>
            <person name="Padilla G."/>
            <person name="Ferreira P."/>
            <person name="Barriuso J."/>
            <person name="Kellner H."/>
            <person name="Castanera R."/>
            <person name="Alfaro M."/>
            <person name="Ramirez L."/>
            <person name="Pisabarro A.G."/>
            <person name="Kuo A."/>
            <person name="Tritt A."/>
            <person name="Lipzen A."/>
            <person name="He G."/>
            <person name="Yan M."/>
            <person name="Ng V."/>
            <person name="Cullen D."/>
            <person name="Martin F."/>
            <person name="Rosso M.-N."/>
            <person name="Henrissat B."/>
            <person name="Hibbett D."/>
            <person name="Martinez A.T."/>
            <person name="Grigoriev I.V."/>
        </authorList>
    </citation>
    <scope>NUCLEOTIDE SEQUENCE</scope>
    <source>
        <strain evidence="2">CBS 506.95</strain>
    </source>
</reference>
<dbReference type="Proteomes" id="UP000807306">
    <property type="component" value="Unassembled WGS sequence"/>
</dbReference>
<sequence length="163" mass="18011">MSFMFDNIVDQLAFAVSILRCGICRDRGRPRSQRTMLQEQPPEQHVFPSIAVSRLPGMDERIDIVDDQEARLSSILPHAEDVPKCFGQDEKDEENILSDRRALSSVAVQTDEADIHRGGQIPSSVGQQSASAAVNMFSNASNITLSQSNIYICVHAHHAHVEG</sequence>
<gene>
    <name evidence="2" type="ORF">CPB83DRAFT_838137</name>
    <name evidence="1" type="ORF">CPB83DRAFT_840977</name>
</gene>
<organism evidence="2 3">
    <name type="scientific">Crepidotus variabilis</name>
    <dbReference type="NCBI Taxonomy" id="179855"/>
    <lineage>
        <taxon>Eukaryota</taxon>
        <taxon>Fungi</taxon>
        <taxon>Dikarya</taxon>
        <taxon>Basidiomycota</taxon>
        <taxon>Agaricomycotina</taxon>
        <taxon>Agaricomycetes</taxon>
        <taxon>Agaricomycetidae</taxon>
        <taxon>Agaricales</taxon>
        <taxon>Agaricineae</taxon>
        <taxon>Crepidotaceae</taxon>
        <taxon>Crepidotus</taxon>
    </lineage>
</organism>
<name>A0A9P6EAM7_9AGAR</name>
<keyword evidence="3" id="KW-1185">Reference proteome</keyword>
<accession>A0A9P6EAM7</accession>
<dbReference type="EMBL" id="MU157883">
    <property type="protein sequence ID" value="KAF9525554.1"/>
    <property type="molecule type" value="Genomic_DNA"/>
</dbReference>
<comment type="caution">
    <text evidence="2">The sequence shown here is derived from an EMBL/GenBank/DDBJ whole genome shotgun (WGS) entry which is preliminary data.</text>
</comment>